<evidence type="ECO:0000256" key="1">
    <source>
        <dbReference type="SAM" id="MobiDB-lite"/>
    </source>
</evidence>
<dbReference type="EMBL" id="CP111017">
    <property type="protein sequence ID" value="WAR08339.1"/>
    <property type="molecule type" value="Genomic_DNA"/>
</dbReference>
<accession>A0ABY7EGQ7</accession>
<evidence type="ECO:0000313" key="3">
    <source>
        <dbReference type="Proteomes" id="UP001164746"/>
    </source>
</evidence>
<gene>
    <name evidence="2" type="ORF">MAR_018297</name>
</gene>
<name>A0ABY7EGQ7_MYAAR</name>
<reference evidence="2" key="1">
    <citation type="submission" date="2022-11" db="EMBL/GenBank/DDBJ databases">
        <title>Centuries of genome instability and evolution in soft-shell clam transmissible cancer (bioRxiv).</title>
        <authorList>
            <person name="Hart S.F.M."/>
            <person name="Yonemitsu M.A."/>
            <person name="Giersch R.M."/>
            <person name="Beal B.F."/>
            <person name="Arriagada G."/>
            <person name="Davis B.W."/>
            <person name="Ostrander E.A."/>
            <person name="Goff S.P."/>
            <person name="Metzger M.J."/>
        </authorList>
    </citation>
    <scope>NUCLEOTIDE SEQUENCE</scope>
    <source>
        <strain evidence="2">MELC-2E11</strain>
        <tissue evidence="2">Siphon/mantle</tissue>
    </source>
</reference>
<feature type="region of interest" description="Disordered" evidence="1">
    <location>
        <begin position="120"/>
        <end position="164"/>
    </location>
</feature>
<keyword evidence="3" id="KW-1185">Reference proteome</keyword>
<organism evidence="2 3">
    <name type="scientific">Mya arenaria</name>
    <name type="common">Soft-shell clam</name>
    <dbReference type="NCBI Taxonomy" id="6604"/>
    <lineage>
        <taxon>Eukaryota</taxon>
        <taxon>Metazoa</taxon>
        <taxon>Spiralia</taxon>
        <taxon>Lophotrochozoa</taxon>
        <taxon>Mollusca</taxon>
        <taxon>Bivalvia</taxon>
        <taxon>Autobranchia</taxon>
        <taxon>Heteroconchia</taxon>
        <taxon>Euheterodonta</taxon>
        <taxon>Imparidentia</taxon>
        <taxon>Neoheterodontei</taxon>
        <taxon>Myida</taxon>
        <taxon>Myoidea</taxon>
        <taxon>Myidae</taxon>
        <taxon>Mya</taxon>
    </lineage>
</organism>
<feature type="compositionally biased region" description="Low complexity" evidence="1">
    <location>
        <begin position="120"/>
        <end position="138"/>
    </location>
</feature>
<protein>
    <submittedName>
        <fullName evidence="2">GCP2-like protein</fullName>
    </submittedName>
</protein>
<proteinExistence type="predicted"/>
<feature type="non-terminal residue" evidence="2">
    <location>
        <position position="164"/>
    </location>
</feature>
<evidence type="ECO:0000313" key="2">
    <source>
        <dbReference type="EMBL" id="WAR08339.1"/>
    </source>
</evidence>
<sequence length="164" mass="18438">INVVFQRLGHTTEVQMNDLLGDSGSRDRSRTTEKHKQKAKVLSEHVDDLVRNENFERTIGNFDSNFSRLLLELLDKIMEFTTSNEGVKLLNILYRLDFNGFYTEKLEAMSAERAAATLDTSAHSSESSSGSWPTSTFTMTRPENARYVPGKHLQHPPSTSGSIS</sequence>
<dbReference type="Proteomes" id="UP001164746">
    <property type="component" value="Chromosome 6"/>
</dbReference>